<accession>A0ABR6KIA7</accession>
<proteinExistence type="predicted"/>
<dbReference type="EMBL" id="JACHOC010000002">
    <property type="protein sequence ID" value="MBB4621109.1"/>
    <property type="molecule type" value="Genomic_DNA"/>
</dbReference>
<sequence length="45" mass="4953">MEAIESVHQVEEAVICTLLSSESAIWQVAPILLCLLRNLFAEQPG</sequence>
<dbReference type="RefSeq" id="WP_229800963.1">
    <property type="nucleotide sequence ID" value="NZ_BMPB01000003.1"/>
</dbReference>
<protein>
    <submittedName>
        <fullName evidence="1">Uncharacterized protein</fullName>
    </submittedName>
</protein>
<evidence type="ECO:0000313" key="1">
    <source>
        <dbReference type="EMBL" id="MBB4621109.1"/>
    </source>
</evidence>
<comment type="caution">
    <text evidence="1">The sequence shown here is derived from an EMBL/GenBank/DDBJ whole genome shotgun (WGS) entry which is preliminary data.</text>
</comment>
<gene>
    <name evidence="1" type="ORF">GGQ57_001003</name>
</gene>
<evidence type="ECO:0000313" key="2">
    <source>
        <dbReference type="Proteomes" id="UP000533637"/>
    </source>
</evidence>
<organism evidence="1 2">
    <name type="scientific">Parabacteroides faecis</name>
    <dbReference type="NCBI Taxonomy" id="1217282"/>
    <lineage>
        <taxon>Bacteria</taxon>
        <taxon>Pseudomonadati</taxon>
        <taxon>Bacteroidota</taxon>
        <taxon>Bacteroidia</taxon>
        <taxon>Bacteroidales</taxon>
        <taxon>Tannerellaceae</taxon>
        <taxon>Parabacteroides</taxon>
    </lineage>
</organism>
<name>A0ABR6KIA7_9BACT</name>
<reference evidence="1 2" key="1">
    <citation type="submission" date="2020-08" db="EMBL/GenBank/DDBJ databases">
        <title>Genomic Encyclopedia of Type Strains, Phase IV (KMG-IV): sequencing the most valuable type-strain genomes for metagenomic binning, comparative biology and taxonomic classification.</title>
        <authorList>
            <person name="Goeker M."/>
        </authorList>
    </citation>
    <scope>NUCLEOTIDE SEQUENCE [LARGE SCALE GENOMIC DNA]</scope>
    <source>
        <strain evidence="1 2">DSM 102983</strain>
    </source>
</reference>
<dbReference type="Proteomes" id="UP000533637">
    <property type="component" value="Unassembled WGS sequence"/>
</dbReference>
<keyword evidence="2" id="KW-1185">Reference proteome</keyword>